<evidence type="ECO:0008006" key="3">
    <source>
        <dbReference type="Google" id="ProtNLM"/>
    </source>
</evidence>
<sequence length="623" mass="71285">MKWTKHPGWPSYRKYDLLVGKKTNKKVLLFKEDFNKAFDSVNWNFLDSMMQQMNFGIKWRIWMKGCLESARATILVNGCQTEKFQLERGGLNIAMKEVVSKGVFQGIFIHRSNSQISYLFYADDALFLVSSGLSVNFNKSKVYGINVDPHEVERWVSPFGCESSSIPFTYLGSVIEKINNKLSRWKSRTSSSRGRVTLAKPVLGSLPTFYLSMFAAPLGVIETMERIRRNFIWGGTNNTSKICWVSWGKILPPKEVGGLGLGSIKALNLALISKWRWNMQPPYRMSSRFLCGVWKSIDKCKSIDVIRRDQGGSGWESDFVIDGQFSVASLGGGSTRQQDGTEYQQKSLCPKGEFKSSLHYEVPAYLERNHRITCYGNSLSLFKFGTRFWNGAGMLTLATSSGQCPKRRETLHSVISGVLWDIWRERNDKVFNTKFTTAELVFEKILHHHSEIRFIHSDLGFTIGIRARIGSNLFWEFLVKICEISVGSLVLDQTLEDLRGIAAFSVKVRALGPQPHCRSEAAKVLGSDFSASDFGHCFRPTILVQRFWSRVFGLRVFLVRAFSVGLRGFAFSDRKYEGYTLRKAQKYLKEKLEAQTKDLKRIKEEYSIKYEHYGYAQVRKLRR</sequence>
<comment type="caution">
    <text evidence="1">The sequence shown here is derived from an EMBL/GenBank/DDBJ whole genome shotgun (WGS) entry which is preliminary data.</text>
</comment>
<keyword evidence="2" id="KW-1185">Reference proteome</keyword>
<name>A0A9R1XPC0_LACSA</name>
<protein>
    <recommendedName>
        <fullName evidence="3">Reverse transcriptase domain-containing protein</fullName>
    </recommendedName>
</protein>
<proteinExistence type="predicted"/>
<evidence type="ECO:0000313" key="2">
    <source>
        <dbReference type="Proteomes" id="UP000235145"/>
    </source>
</evidence>
<dbReference type="PANTHER" id="PTHR33116">
    <property type="entry name" value="REVERSE TRANSCRIPTASE ZINC-BINDING DOMAIN-CONTAINING PROTEIN-RELATED-RELATED"/>
    <property type="match status" value="1"/>
</dbReference>
<accession>A0A9R1XPC0</accession>
<organism evidence="1 2">
    <name type="scientific">Lactuca sativa</name>
    <name type="common">Garden lettuce</name>
    <dbReference type="NCBI Taxonomy" id="4236"/>
    <lineage>
        <taxon>Eukaryota</taxon>
        <taxon>Viridiplantae</taxon>
        <taxon>Streptophyta</taxon>
        <taxon>Embryophyta</taxon>
        <taxon>Tracheophyta</taxon>
        <taxon>Spermatophyta</taxon>
        <taxon>Magnoliopsida</taxon>
        <taxon>eudicotyledons</taxon>
        <taxon>Gunneridae</taxon>
        <taxon>Pentapetalae</taxon>
        <taxon>asterids</taxon>
        <taxon>campanulids</taxon>
        <taxon>Asterales</taxon>
        <taxon>Asteraceae</taxon>
        <taxon>Cichorioideae</taxon>
        <taxon>Cichorieae</taxon>
        <taxon>Lactucinae</taxon>
        <taxon>Lactuca</taxon>
    </lineage>
</organism>
<reference evidence="1 2" key="1">
    <citation type="journal article" date="2017" name="Nat. Commun.">
        <title>Genome assembly with in vitro proximity ligation data and whole-genome triplication in lettuce.</title>
        <authorList>
            <person name="Reyes-Chin-Wo S."/>
            <person name="Wang Z."/>
            <person name="Yang X."/>
            <person name="Kozik A."/>
            <person name="Arikit S."/>
            <person name="Song C."/>
            <person name="Xia L."/>
            <person name="Froenicke L."/>
            <person name="Lavelle D.O."/>
            <person name="Truco M.J."/>
            <person name="Xia R."/>
            <person name="Zhu S."/>
            <person name="Xu C."/>
            <person name="Xu H."/>
            <person name="Xu X."/>
            <person name="Cox K."/>
            <person name="Korf I."/>
            <person name="Meyers B.C."/>
            <person name="Michelmore R.W."/>
        </authorList>
    </citation>
    <scope>NUCLEOTIDE SEQUENCE [LARGE SCALE GENOMIC DNA]</scope>
    <source>
        <strain evidence="2">cv. Salinas</strain>
        <tissue evidence="1">Seedlings</tissue>
    </source>
</reference>
<dbReference type="Proteomes" id="UP000235145">
    <property type="component" value="Unassembled WGS sequence"/>
</dbReference>
<dbReference type="AlphaFoldDB" id="A0A9R1XPC0"/>
<evidence type="ECO:0000313" key="1">
    <source>
        <dbReference type="EMBL" id="KAJ0214682.1"/>
    </source>
</evidence>
<dbReference type="PANTHER" id="PTHR33116:SF79">
    <property type="entry name" value="REVERSE TRANSCRIPTASE DOMAIN, ZINC FINGER, CCHC-TYPE-RELATED"/>
    <property type="match status" value="1"/>
</dbReference>
<dbReference type="EMBL" id="NBSK02000004">
    <property type="protein sequence ID" value="KAJ0214682.1"/>
    <property type="molecule type" value="Genomic_DNA"/>
</dbReference>
<gene>
    <name evidence="1" type="ORF">LSAT_V11C400224160</name>
</gene>